<organism evidence="1 2">
    <name type="scientific">Legionella drancourtii LLAP12</name>
    <dbReference type="NCBI Taxonomy" id="658187"/>
    <lineage>
        <taxon>Bacteria</taxon>
        <taxon>Pseudomonadati</taxon>
        <taxon>Pseudomonadota</taxon>
        <taxon>Gammaproteobacteria</taxon>
        <taxon>Legionellales</taxon>
        <taxon>Legionellaceae</taxon>
        <taxon>Legionella</taxon>
    </lineage>
</organism>
<dbReference type="AlphaFoldDB" id="G9EQJ2"/>
<name>G9EQJ2_9GAMM</name>
<dbReference type="EMBL" id="JH413830">
    <property type="protein sequence ID" value="EHL30438.1"/>
    <property type="molecule type" value="Genomic_DNA"/>
</dbReference>
<dbReference type="InParanoid" id="G9EQJ2"/>
<dbReference type="Proteomes" id="UP000002770">
    <property type="component" value="Unassembled WGS sequence"/>
</dbReference>
<accession>G9EQJ2</accession>
<gene>
    <name evidence="1" type="ORF">LDG_7539</name>
</gene>
<reference evidence="1 2" key="1">
    <citation type="journal article" date="2011" name="BMC Genomics">
        <title>Insight into cross-talk between intra-amoebal pathogens.</title>
        <authorList>
            <person name="Gimenez G."/>
            <person name="Bertelli C."/>
            <person name="Moliner C."/>
            <person name="Robert C."/>
            <person name="Raoult D."/>
            <person name="Fournier P.E."/>
            <person name="Greub G."/>
        </authorList>
    </citation>
    <scope>NUCLEOTIDE SEQUENCE [LARGE SCALE GENOMIC DNA]</scope>
    <source>
        <strain evidence="1 2">LLAP12</strain>
    </source>
</reference>
<evidence type="ECO:0000313" key="2">
    <source>
        <dbReference type="Proteomes" id="UP000002770"/>
    </source>
</evidence>
<evidence type="ECO:0000313" key="1">
    <source>
        <dbReference type="EMBL" id="EHL30438.1"/>
    </source>
</evidence>
<proteinExistence type="predicted"/>
<sequence length="48" mass="5503">MELIFNIKDQYSNCEQHLLYPSAFKLRKSVIPTQQCHAGTTGSEKFEA</sequence>
<dbReference type="HOGENOM" id="CLU_3154348_0_0_6"/>
<keyword evidence="2" id="KW-1185">Reference proteome</keyword>
<protein>
    <submittedName>
        <fullName evidence="1">Uncharacterized protein</fullName>
    </submittedName>
</protein>